<evidence type="ECO:0000313" key="2">
    <source>
        <dbReference type="EMBL" id="MFI1463232.1"/>
    </source>
</evidence>
<proteinExistence type="predicted"/>
<accession>A0ABW7TQB6</accession>
<evidence type="ECO:0000256" key="1">
    <source>
        <dbReference type="SAM" id="Phobius"/>
    </source>
</evidence>
<dbReference type="EMBL" id="JBIRUQ010000005">
    <property type="protein sequence ID" value="MFI1463232.1"/>
    <property type="molecule type" value="Genomic_DNA"/>
</dbReference>
<keyword evidence="1" id="KW-0472">Membrane</keyword>
<feature type="transmembrane region" description="Helical" evidence="1">
    <location>
        <begin position="80"/>
        <end position="99"/>
    </location>
</feature>
<keyword evidence="1" id="KW-1133">Transmembrane helix</keyword>
<dbReference type="RefSeq" id="WP_051157902.1">
    <property type="nucleotide sequence ID" value="NZ_JBIRUQ010000005.1"/>
</dbReference>
<reference evidence="2 3" key="1">
    <citation type="submission" date="2024-10" db="EMBL/GenBank/DDBJ databases">
        <title>The Natural Products Discovery Center: Release of the First 8490 Sequenced Strains for Exploring Actinobacteria Biosynthetic Diversity.</title>
        <authorList>
            <person name="Kalkreuter E."/>
            <person name="Kautsar S.A."/>
            <person name="Yang D."/>
            <person name="Bader C.D."/>
            <person name="Teijaro C.N."/>
            <person name="Fluegel L."/>
            <person name="Davis C.M."/>
            <person name="Simpson J.R."/>
            <person name="Lauterbach L."/>
            <person name="Steele A.D."/>
            <person name="Gui C."/>
            <person name="Meng S."/>
            <person name="Li G."/>
            <person name="Viehrig K."/>
            <person name="Ye F."/>
            <person name="Su P."/>
            <person name="Kiefer A.F."/>
            <person name="Nichols A."/>
            <person name="Cepeda A.J."/>
            <person name="Yan W."/>
            <person name="Fan B."/>
            <person name="Jiang Y."/>
            <person name="Adhikari A."/>
            <person name="Zheng C.-J."/>
            <person name="Schuster L."/>
            <person name="Cowan T.M."/>
            <person name="Smanski M.J."/>
            <person name="Chevrette M.G."/>
            <person name="De Carvalho L.P.S."/>
            <person name="Shen B."/>
        </authorList>
    </citation>
    <scope>NUCLEOTIDE SEQUENCE [LARGE SCALE GENOMIC DNA]</scope>
    <source>
        <strain evidence="2 3">NPDC020568</strain>
    </source>
</reference>
<comment type="caution">
    <text evidence="2">The sequence shown here is derived from an EMBL/GenBank/DDBJ whole genome shotgun (WGS) entry which is preliminary data.</text>
</comment>
<protein>
    <submittedName>
        <fullName evidence="2">Uncharacterized protein</fullName>
    </submittedName>
</protein>
<feature type="transmembrane region" description="Helical" evidence="1">
    <location>
        <begin position="42"/>
        <end position="68"/>
    </location>
</feature>
<evidence type="ECO:0000313" key="3">
    <source>
        <dbReference type="Proteomes" id="UP001611263"/>
    </source>
</evidence>
<dbReference type="Proteomes" id="UP001611263">
    <property type="component" value="Unassembled WGS sequence"/>
</dbReference>
<sequence length="197" mass="22131">MKWLDQRIQLHNADDQTADWMAKARTPETCARIRRWSRLEAIGVMAALAGLVVLVTAPIATVALIIWFYVSGIDRIDVYWLLWSVAIGVPLVGGILMTVGSSRRRAACFADGYVSTGRVDRVIEQRTVGDDQAWYELGVSAVMPDGEVLHRKVYRDGNDPSRRIGRPIRFRHNTLDPDVLHDVLFDGWPAHAKDGPR</sequence>
<gene>
    <name evidence="2" type="ORF">ACH4WX_21150</name>
</gene>
<keyword evidence="3" id="KW-1185">Reference proteome</keyword>
<keyword evidence="1" id="KW-0812">Transmembrane</keyword>
<dbReference type="GeneID" id="93506896"/>
<organism evidence="2 3">
    <name type="scientific">Nocardia carnea</name>
    <dbReference type="NCBI Taxonomy" id="37328"/>
    <lineage>
        <taxon>Bacteria</taxon>
        <taxon>Bacillati</taxon>
        <taxon>Actinomycetota</taxon>
        <taxon>Actinomycetes</taxon>
        <taxon>Mycobacteriales</taxon>
        <taxon>Nocardiaceae</taxon>
        <taxon>Nocardia</taxon>
    </lineage>
</organism>
<name>A0ABW7TQB6_9NOCA</name>